<dbReference type="Proteomes" id="UP000783686">
    <property type="component" value="Unassembled WGS sequence"/>
</dbReference>
<organism evidence="2 3">
    <name type="scientific">Bursaphelenchus okinawaensis</name>
    <dbReference type="NCBI Taxonomy" id="465554"/>
    <lineage>
        <taxon>Eukaryota</taxon>
        <taxon>Metazoa</taxon>
        <taxon>Ecdysozoa</taxon>
        <taxon>Nematoda</taxon>
        <taxon>Chromadorea</taxon>
        <taxon>Rhabditida</taxon>
        <taxon>Tylenchina</taxon>
        <taxon>Tylenchomorpha</taxon>
        <taxon>Aphelenchoidea</taxon>
        <taxon>Aphelenchoididae</taxon>
        <taxon>Bursaphelenchus</taxon>
    </lineage>
</organism>
<feature type="region of interest" description="Disordered" evidence="1">
    <location>
        <begin position="1"/>
        <end position="44"/>
    </location>
</feature>
<feature type="compositionally biased region" description="Basic residues" evidence="1">
    <location>
        <begin position="187"/>
        <end position="196"/>
    </location>
</feature>
<keyword evidence="3" id="KW-1185">Reference proteome</keyword>
<gene>
    <name evidence="2" type="ORF">BOKJ2_LOCUS7187</name>
</gene>
<feature type="compositionally biased region" description="Polar residues" evidence="1">
    <location>
        <begin position="203"/>
        <end position="213"/>
    </location>
</feature>
<name>A0A811KPR5_9BILA</name>
<protein>
    <submittedName>
        <fullName evidence="2">Uncharacterized protein</fullName>
    </submittedName>
</protein>
<evidence type="ECO:0000313" key="3">
    <source>
        <dbReference type="Proteomes" id="UP000614601"/>
    </source>
</evidence>
<comment type="caution">
    <text evidence="2">The sequence shown here is derived from an EMBL/GenBank/DDBJ whole genome shotgun (WGS) entry which is preliminary data.</text>
</comment>
<dbReference type="AlphaFoldDB" id="A0A811KPR5"/>
<feature type="region of interest" description="Disordered" evidence="1">
    <location>
        <begin position="165"/>
        <end position="243"/>
    </location>
</feature>
<accession>A0A811KPR5</accession>
<proteinExistence type="predicted"/>
<sequence length="243" mass="27003">MISQDCPKFKAQNTGGNGRKTGTKNGHEGQSEAKVVAGRDGAKQDGMASALDRRASRMQWGRWLWRSVEANTPHSSASIFSLRLLSSIFPSPRCACFRSVAPLPRRPSLRCLCPVPPLTLPYPSAVLSLSYRSLTRRQPLPNPYTALRFHSSSVYALVLPRRECARQRRDEPEKRGCAPKAEQGTHTARRGLRRQRMCLVETAVSSKAPSPSSGHRRGAAPRHQPTRQPRRMTPPYTLAKNKG</sequence>
<dbReference type="EMBL" id="CAJFCW020000003">
    <property type="protein sequence ID" value="CAG9108179.1"/>
    <property type="molecule type" value="Genomic_DNA"/>
</dbReference>
<reference evidence="2" key="1">
    <citation type="submission" date="2020-09" db="EMBL/GenBank/DDBJ databases">
        <authorList>
            <person name="Kikuchi T."/>
        </authorList>
    </citation>
    <scope>NUCLEOTIDE SEQUENCE</scope>
    <source>
        <strain evidence="2">SH1</strain>
    </source>
</reference>
<dbReference type="EMBL" id="CAJFDH010000003">
    <property type="protein sequence ID" value="CAD5217637.1"/>
    <property type="molecule type" value="Genomic_DNA"/>
</dbReference>
<feature type="compositionally biased region" description="Basic residues" evidence="1">
    <location>
        <begin position="214"/>
        <end position="230"/>
    </location>
</feature>
<feature type="compositionally biased region" description="Basic and acidic residues" evidence="1">
    <location>
        <begin position="165"/>
        <end position="176"/>
    </location>
</feature>
<evidence type="ECO:0000313" key="2">
    <source>
        <dbReference type="EMBL" id="CAD5217637.1"/>
    </source>
</evidence>
<dbReference type="Proteomes" id="UP000614601">
    <property type="component" value="Unassembled WGS sequence"/>
</dbReference>
<evidence type="ECO:0000256" key="1">
    <source>
        <dbReference type="SAM" id="MobiDB-lite"/>
    </source>
</evidence>